<reference evidence="2" key="1">
    <citation type="submission" date="2019-03" db="EMBL/GenBank/DDBJ databases">
        <title>Whole genome analysis of nitrate-reducing bacteria Marinobacter hydrocarbonoclasticus YB03.</title>
        <authorList>
            <person name="Azam A.H."/>
            <person name="Yuk S.R."/>
            <person name="Kamarisima K."/>
            <person name="Miyanaga K."/>
            <person name="Tanji Y."/>
        </authorList>
    </citation>
    <scope>NUCLEOTIDE SEQUENCE</scope>
    <source>
        <strain evidence="2">YB03</strain>
    </source>
</reference>
<feature type="compositionally biased region" description="Polar residues" evidence="1">
    <location>
        <begin position="133"/>
        <end position="145"/>
    </location>
</feature>
<organism evidence="2">
    <name type="scientific">Marinobacter nauticus</name>
    <name type="common">Marinobacter hydrocarbonoclasticus</name>
    <name type="synonym">Marinobacter aquaeolei</name>
    <dbReference type="NCBI Taxonomy" id="2743"/>
    <lineage>
        <taxon>Bacteria</taxon>
        <taxon>Pseudomonadati</taxon>
        <taxon>Pseudomonadota</taxon>
        <taxon>Gammaproteobacteria</taxon>
        <taxon>Pseudomonadales</taxon>
        <taxon>Marinobacteraceae</taxon>
        <taxon>Marinobacter</taxon>
    </lineage>
</organism>
<proteinExistence type="predicted"/>
<dbReference type="InterPro" id="IPR055360">
    <property type="entry name" value="bAvd"/>
</dbReference>
<name>A0A455WBU9_MARNT</name>
<dbReference type="Gene3D" id="1.20.1440.60">
    <property type="entry name" value="23S rRNA-intervening sequence"/>
    <property type="match status" value="1"/>
</dbReference>
<evidence type="ECO:0000313" key="2">
    <source>
        <dbReference type="EMBL" id="BBJ03773.1"/>
    </source>
</evidence>
<dbReference type="CDD" id="cd16376">
    <property type="entry name" value="Avd_like"/>
    <property type="match status" value="1"/>
</dbReference>
<protein>
    <recommendedName>
        <fullName evidence="3">Four helix bundle protein</fullName>
    </recommendedName>
</protein>
<dbReference type="InterPro" id="IPR036583">
    <property type="entry name" value="23S_rRNA_IVS_sf"/>
</dbReference>
<feature type="region of interest" description="Disordered" evidence="1">
    <location>
        <begin position="107"/>
        <end position="145"/>
    </location>
</feature>
<evidence type="ECO:0000256" key="1">
    <source>
        <dbReference type="SAM" id="MobiDB-lite"/>
    </source>
</evidence>
<gene>
    <name evidence="2" type="ORF">YBY_16210</name>
</gene>
<dbReference type="AlphaFoldDB" id="A0A455WBU9"/>
<dbReference type="EMBL" id="AP019537">
    <property type="protein sequence ID" value="BBJ03773.1"/>
    <property type="molecule type" value="Genomic_DNA"/>
</dbReference>
<evidence type="ECO:0008006" key="3">
    <source>
        <dbReference type="Google" id="ProtNLM"/>
    </source>
</evidence>
<sequence length="145" mass="16578">MTTNQLPEIAKKAERLLIDIEQAVRGFVRYHKYTLGTDLRTQAMAIVRLCHRAWRDRSRQLHWVSELIWAIDELKLSLQLGSQLKAFKNFSQFERLIRAAEEVGRSAGGWKRQLHRKGQNSGTAPGRERAQILSGQATSTRGVNP</sequence>
<accession>A0A455WBU9</accession>